<dbReference type="GO" id="GO:0016887">
    <property type="term" value="F:ATP hydrolysis activity"/>
    <property type="evidence" value="ECO:0007669"/>
    <property type="project" value="TreeGrafter"/>
</dbReference>
<dbReference type="eggNOG" id="COG2804">
    <property type="taxonomic scope" value="Bacteria"/>
</dbReference>
<evidence type="ECO:0000256" key="2">
    <source>
        <dbReference type="ARBA" id="ARBA00022741"/>
    </source>
</evidence>
<accession>C8NDZ8</accession>
<evidence type="ECO:0000313" key="6">
    <source>
        <dbReference type="Proteomes" id="UP000005926"/>
    </source>
</evidence>
<evidence type="ECO:0000259" key="4">
    <source>
        <dbReference type="PROSITE" id="PS00662"/>
    </source>
</evidence>
<dbReference type="InterPro" id="IPR027417">
    <property type="entry name" value="P-loop_NTPase"/>
</dbReference>
<dbReference type="SUPFAM" id="SSF52540">
    <property type="entry name" value="P-loop containing nucleoside triphosphate hydrolases"/>
    <property type="match status" value="1"/>
</dbReference>
<keyword evidence="2" id="KW-0547">Nucleotide-binding</keyword>
<dbReference type="InterPro" id="IPR047667">
    <property type="entry name" value="ATPase_ComGA"/>
</dbReference>
<name>C8NDZ8_9LACT</name>
<dbReference type="GeneID" id="78411590"/>
<comment type="similarity">
    <text evidence="1">Belongs to the GSP E family.</text>
</comment>
<dbReference type="InterPro" id="IPR001482">
    <property type="entry name" value="T2SS/T4SS_dom"/>
</dbReference>
<evidence type="ECO:0000313" key="5">
    <source>
        <dbReference type="EMBL" id="EEW38150.1"/>
    </source>
</evidence>
<keyword evidence="6" id="KW-1185">Reference proteome</keyword>
<evidence type="ECO:0000256" key="3">
    <source>
        <dbReference type="ARBA" id="ARBA00022840"/>
    </source>
</evidence>
<dbReference type="STRING" id="638301.HMPREF0444_0143"/>
<gene>
    <name evidence="5" type="primary">comGA</name>
    <name evidence="5" type="ORF">HMPREF0444_0143</name>
</gene>
<sequence>MEMNELAEEIFKQAISHQLDDIHLLPIGEEYVFYLRDVNGLKELRKVSTKIAEQFISYLKYQAGMDVGERRRPQSGSLTFEFSVHQIIELRLSIITNFKQKESMVIRLLHRSKKENTSIQATTYFPKDWRLLEQFLRYKSGLILFSGPVSSGKTSTMYSLLRGRMNEKTLQVITMEDPVEYHEPMFLQTEINEKAGITYELLIKSCLRHHPDILLIGEIRDEMTAKMAIRAALTGHLILATVHAKDCNGVISRLIELGVSKTMLEQTIIAICSQRLLPRYCALCQQECQIYCNHLANGEKRGTIFEIETNRNISNFLNKNQFERDEERIHPFNKVLRKAYALGYITEKTYETYQII</sequence>
<dbReference type="Gene3D" id="3.40.50.300">
    <property type="entry name" value="P-loop containing nucleotide triphosphate hydrolases"/>
    <property type="match status" value="1"/>
</dbReference>
<feature type="domain" description="Bacterial type II secretion system protein E" evidence="4">
    <location>
        <begin position="207"/>
        <end position="221"/>
    </location>
</feature>
<dbReference type="PANTHER" id="PTHR30258">
    <property type="entry name" value="TYPE II SECRETION SYSTEM PROTEIN GSPE-RELATED"/>
    <property type="match status" value="1"/>
</dbReference>
<evidence type="ECO:0000256" key="1">
    <source>
        <dbReference type="ARBA" id="ARBA00006611"/>
    </source>
</evidence>
<protein>
    <submittedName>
        <fullName evidence="5">ComG operon protein 1</fullName>
    </submittedName>
</protein>
<dbReference type="GO" id="GO:0005524">
    <property type="term" value="F:ATP binding"/>
    <property type="evidence" value="ECO:0007669"/>
    <property type="project" value="UniProtKB-KW"/>
</dbReference>
<dbReference type="CDD" id="cd01129">
    <property type="entry name" value="PulE-GspE-like"/>
    <property type="match status" value="1"/>
</dbReference>
<keyword evidence="3" id="KW-0067">ATP-binding</keyword>
<dbReference type="PROSITE" id="PS00662">
    <property type="entry name" value="T2SP_E"/>
    <property type="match status" value="1"/>
</dbReference>
<organism evidence="5 6">
    <name type="scientific">Granulicatella adiacens ATCC 49175</name>
    <dbReference type="NCBI Taxonomy" id="638301"/>
    <lineage>
        <taxon>Bacteria</taxon>
        <taxon>Bacillati</taxon>
        <taxon>Bacillota</taxon>
        <taxon>Bacilli</taxon>
        <taxon>Lactobacillales</taxon>
        <taxon>Carnobacteriaceae</taxon>
        <taxon>Granulicatella</taxon>
    </lineage>
</organism>
<dbReference type="PANTHER" id="PTHR30258:SF2">
    <property type="entry name" value="COMG OPERON PROTEIN 1"/>
    <property type="match status" value="1"/>
</dbReference>
<dbReference type="RefSeq" id="WP_005605077.1">
    <property type="nucleotide sequence ID" value="NZ_CP102283.1"/>
</dbReference>
<dbReference type="NCBIfam" id="NF041000">
    <property type="entry name" value="ATPase_ComGA"/>
    <property type="match status" value="1"/>
</dbReference>
<dbReference type="Pfam" id="PF00437">
    <property type="entry name" value="T2SSE"/>
    <property type="match status" value="1"/>
</dbReference>
<dbReference type="Gene3D" id="3.30.450.90">
    <property type="match status" value="1"/>
</dbReference>
<dbReference type="Proteomes" id="UP000005926">
    <property type="component" value="Unassembled WGS sequence"/>
</dbReference>
<reference evidence="5 6" key="1">
    <citation type="submission" date="2009-08" db="EMBL/GenBank/DDBJ databases">
        <authorList>
            <person name="Muzny D."/>
            <person name="Qin X."/>
            <person name="Deng J."/>
            <person name="Jiang H."/>
            <person name="Liu Y."/>
            <person name="Qu J."/>
            <person name="Song X.-Z."/>
            <person name="Zhang L."/>
            <person name="Thornton R."/>
            <person name="Coyle M."/>
            <person name="Francisco L."/>
            <person name="Jackson L."/>
            <person name="Javaid M."/>
            <person name="Korchina V."/>
            <person name="Kovar C."/>
            <person name="Mata R."/>
            <person name="Mathew T."/>
            <person name="Ngo R."/>
            <person name="Nguyen L."/>
            <person name="Nguyen N."/>
            <person name="Okwuonu G."/>
            <person name="Ongeri F."/>
            <person name="Pham C."/>
            <person name="Simmons D."/>
            <person name="Wilczek-Boney K."/>
            <person name="Hale W."/>
            <person name="Jakkamsetti A."/>
            <person name="Pham P."/>
            <person name="Ruth R."/>
            <person name="San Lucas F."/>
            <person name="Warren J."/>
            <person name="Zhang J."/>
            <person name="Zhao Z."/>
            <person name="Zhou C."/>
            <person name="Zhu D."/>
            <person name="Lee S."/>
            <person name="Bess C."/>
            <person name="Blankenburg K."/>
            <person name="Forbes L."/>
            <person name="Fu Q."/>
            <person name="Gubbala S."/>
            <person name="Hirani K."/>
            <person name="Jayaseelan J.C."/>
            <person name="Lara F."/>
            <person name="Munidasa M."/>
            <person name="Palculict T."/>
            <person name="Patil S."/>
            <person name="Pu L.-L."/>
            <person name="Saada N."/>
            <person name="Tang L."/>
            <person name="Weissenberger G."/>
            <person name="Zhu Y."/>
            <person name="Hemphill L."/>
            <person name="Shang Y."/>
            <person name="Youmans B."/>
            <person name="Ayvaz T."/>
            <person name="Ross M."/>
            <person name="Santibanez J."/>
            <person name="Aqrawi P."/>
            <person name="Gross S."/>
            <person name="Joshi V."/>
            <person name="Fowler G."/>
            <person name="Nazareth L."/>
            <person name="Reid J."/>
            <person name="Worley K."/>
            <person name="Petrosino J."/>
            <person name="Highlander S."/>
            <person name="Gibbs R."/>
        </authorList>
    </citation>
    <scope>NUCLEOTIDE SEQUENCE [LARGE SCALE GENOMIC DNA]</scope>
    <source>
        <strain evidence="5 6">ATCC 49175</strain>
    </source>
</reference>
<comment type="caution">
    <text evidence="5">The sequence shown here is derived from an EMBL/GenBank/DDBJ whole genome shotgun (WGS) entry which is preliminary data.</text>
</comment>
<proteinExistence type="inferred from homology"/>
<dbReference type="HOGENOM" id="CLU_013446_3_0_9"/>
<dbReference type="AlphaFoldDB" id="C8NDZ8"/>
<dbReference type="GO" id="GO:0005886">
    <property type="term" value="C:plasma membrane"/>
    <property type="evidence" value="ECO:0007669"/>
    <property type="project" value="TreeGrafter"/>
</dbReference>
<dbReference type="EMBL" id="ACKZ01000007">
    <property type="protein sequence ID" value="EEW38150.1"/>
    <property type="molecule type" value="Genomic_DNA"/>
</dbReference>